<dbReference type="InterPro" id="IPR009057">
    <property type="entry name" value="Homeodomain-like_sf"/>
</dbReference>
<dbReference type="Gene3D" id="1.10.357.10">
    <property type="entry name" value="Tetracycline Repressor, domain 2"/>
    <property type="match status" value="1"/>
</dbReference>
<reference evidence="4 5" key="1">
    <citation type="submission" date="2017-07" db="EMBL/GenBank/DDBJ databases">
        <title>Isolation and whole genome analysis of endospore-forming bacteria from heroin.</title>
        <authorList>
            <person name="Kalinowski J."/>
            <person name="Ahrens B."/>
            <person name="Al-Dilaimi A."/>
            <person name="Winkler A."/>
            <person name="Wibberg D."/>
            <person name="Schleenbecker U."/>
            <person name="Ruckert C."/>
            <person name="Wolfel R."/>
            <person name="Grass G."/>
        </authorList>
    </citation>
    <scope>NUCLEOTIDE SEQUENCE [LARGE SCALE GENOMIC DNA]</scope>
    <source>
        <strain evidence="4 5">7523-2</strain>
    </source>
</reference>
<feature type="domain" description="HTH tetR-type" evidence="3">
    <location>
        <begin position="20"/>
        <end position="80"/>
    </location>
</feature>
<dbReference type="Pfam" id="PF08359">
    <property type="entry name" value="TetR_C_4"/>
    <property type="match status" value="1"/>
</dbReference>
<dbReference type="GO" id="GO:0003700">
    <property type="term" value="F:DNA-binding transcription factor activity"/>
    <property type="evidence" value="ECO:0007669"/>
    <property type="project" value="TreeGrafter"/>
</dbReference>
<dbReference type="PANTHER" id="PTHR30055:SF195">
    <property type="entry name" value="FATTY ACID METABOLISM REGULATOR PROTEIN"/>
    <property type="match status" value="1"/>
</dbReference>
<dbReference type="Gene3D" id="1.10.10.60">
    <property type="entry name" value="Homeodomain-like"/>
    <property type="match status" value="1"/>
</dbReference>
<dbReference type="InterPro" id="IPR001647">
    <property type="entry name" value="HTH_TetR"/>
</dbReference>
<organism evidence="4 5">
    <name type="scientific">Shouchella clausii</name>
    <name type="common">Alkalihalobacillus clausii</name>
    <dbReference type="NCBI Taxonomy" id="79880"/>
    <lineage>
        <taxon>Bacteria</taxon>
        <taxon>Bacillati</taxon>
        <taxon>Bacillota</taxon>
        <taxon>Bacilli</taxon>
        <taxon>Bacillales</taxon>
        <taxon>Bacillaceae</taxon>
        <taxon>Shouchella</taxon>
    </lineage>
</organism>
<comment type="caution">
    <text evidence="4">The sequence shown here is derived from an EMBL/GenBank/DDBJ whole genome shotgun (WGS) entry which is preliminary data.</text>
</comment>
<dbReference type="Proteomes" id="UP000216133">
    <property type="component" value="Unassembled WGS sequence"/>
</dbReference>
<proteinExistence type="predicted"/>
<dbReference type="InterPro" id="IPR050109">
    <property type="entry name" value="HTH-type_TetR-like_transc_reg"/>
</dbReference>
<gene>
    <name evidence="4" type="ORF">CHH61_06440</name>
</gene>
<dbReference type="SUPFAM" id="SSF46689">
    <property type="entry name" value="Homeodomain-like"/>
    <property type="match status" value="1"/>
</dbReference>
<dbReference type="PRINTS" id="PR00455">
    <property type="entry name" value="HTHTETR"/>
</dbReference>
<dbReference type="Pfam" id="PF00440">
    <property type="entry name" value="TetR_N"/>
    <property type="match status" value="1"/>
</dbReference>
<evidence type="ECO:0000259" key="3">
    <source>
        <dbReference type="PROSITE" id="PS50977"/>
    </source>
</evidence>
<evidence type="ECO:0000313" key="4">
    <source>
        <dbReference type="EMBL" id="PAF26833.1"/>
    </source>
</evidence>
<feature type="DNA-binding region" description="H-T-H motif" evidence="2">
    <location>
        <begin position="43"/>
        <end position="62"/>
    </location>
</feature>
<evidence type="ECO:0000256" key="2">
    <source>
        <dbReference type="PROSITE-ProRule" id="PRU00335"/>
    </source>
</evidence>
<protein>
    <submittedName>
        <fullName evidence="4">TetR family transcriptional regulator</fullName>
    </submittedName>
</protein>
<dbReference type="AlphaFoldDB" id="A0A268S2R2"/>
<dbReference type="EMBL" id="NPBS01000028">
    <property type="protein sequence ID" value="PAF26833.1"/>
    <property type="molecule type" value="Genomic_DNA"/>
</dbReference>
<name>A0A268S2R2_SHOCL</name>
<dbReference type="PANTHER" id="PTHR30055">
    <property type="entry name" value="HTH-TYPE TRANSCRIPTIONAL REGULATOR RUTR"/>
    <property type="match status" value="1"/>
</dbReference>
<dbReference type="SUPFAM" id="SSF48498">
    <property type="entry name" value="Tetracyclin repressor-like, C-terminal domain"/>
    <property type="match status" value="1"/>
</dbReference>
<sequence>MNIHSCYGVKERWFLSKKRGQKYDQIIDAAVKVIAKHGFHQAQVSKIAKEAGVADGTIYLYFKNKEDLLVSLFDKKLGAFVERSRRRLAKEHSIEAKFRLLVESHFSQLEDNYDLAVVTQLELRQSKSELRQRINQVLKGYLTLLDELIAEGKAEGCFHPELDPLLARQMVFGVMDEVVSNWVMAEGKFPLKKQAENVHHLLLHGLRGK</sequence>
<dbReference type="PROSITE" id="PS50977">
    <property type="entry name" value="HTH_TETR_2"/>
    <property type="match status" value="1"/>
</dbReference>
<dbReference type="InterPro" id="IPR013570">
    <property type="entry name" value="Tscrpt_reg_YsiA_C"/>
</dbReference>
<dbReference type="InterPro" id="IPR036271">
    <property type="entry name" value="Tet_transcr_reg_TetR-rel_C_sf"/>
</dbReference>
<accession>A0A268S2R2</accession>
<keyword evidence="1 2" id="KW-0238">DNA-binding</keyword>
<evidence type="ECO:0000313" key="5">
    <source>
        <dbReference type="Proteomes" id="UP000216133"/>
    </source>
</evidence>
<evidence type="ECO:0000256" key="1">
    <source>
        <dbReference type="ARBA" id="ARBA00023125"/>
    </source>
</evidence>
<dbReference type="GO" id="GO:0000976">
    <property type="term" value="F:transcription cis-regulatory region binding"/>
    <property type="evidence" value="ECO:0007669"/>
    <property type="project" value="TreeGrafter"/>
</dbReference>